<dbReference type="AlphaFoldDB" id="F4RM64"/>
<dbReference type="EMBL" id="GL883108">
    <property type="protein sequence ID" value="EGG06368.1"/>
    <property type="molecule type" value="Genomic_DNA"/>
</dbReference>
<accession>F4RM64</accession>
<dbReference type="RefSeq" id="XP_007410202.1">
    <property type="nucleotide sequence ID" value="XM_007410140.1"/>
</dbReference>
<dbReference type="Proteomes" id="UP000001072">
    <property type="component" value="Unassembled WGS sequence"/>
</dbReference>
<feature type="region of interest" description="Disordered" evidence="1">
    <location>
        <begin position="413"/>
        <end position="444"/>
    </location>
</feature>
<evidence type="ECO:0000256" key="1">
    <source>
        <dbReference type="SAM" id="MobiDB-lite"/>
    </source>
</evidence>
<dbReference type="KEGG" id="mlr:MELLADRAFT_86540"/>
<proteinExistence type="predicted"/>
<reference evidence="3" key="1">
    <citation type="journal article" date="2011" name="Proc. Natl. Acad. Sci. U.S.A.">
        <title>Obligate biotrophy features unraveled by the genomic analysis of rust fungi.</title>
        <authorList>
            <person name="Duplessis S."/>
            <person name="Cuomo C.A."/>
            <person name="Lin Y.-C."/>
            <person name="Aerts A."/>
            <person name="Tisserant E."/>
            <person name="Veneault-Fourrey C."/>
            <person name="Joly D.L."/>
            <person name="Hacquard S."/>
            <person name="Amselem J."/>
            <person name="Cantarel B.L."/>
            <person name="Chiu R."/>
            <person name="Coutinho P.M."/>
            <person name="Feau N."/>
            <person name="Field M."/>
            <person name="Frey P."/>
            <person name="Gelhaye E."/>
            <person name="Goldberg J."/>
            <person name="Grabherr M.G."/>
            <person name="Kodira C.D."/>
            <person name="Kohler A."/>
            <person name="Kuees U."/>
            <person name="Lindquist E.A."/>
            <person name="Lucas S.M."/>
            <person name="Mago R."/>
            <person name="Mauceli E."/>
            <person name="Morin E."/>
            <person name="Murat C."/>
            <person name="Pangilinan J.L."/>
            <person name="Park R."/>
            <person name="Pearson M."/>
            <person name="Quesneville H."/>
            <person name="Rouhier N."/>
            <person name="Sakthikumar S."/>
            <person name="Salamov A.A."/>
            <person name="Schmutz J."/>
            <person name="Selles B."/>
            <person name="Shapiro H."/>
            <person name="Tanguay P."/>
            <person name="Tuskan G.A."/>
            <person name="Henrissat B."/>
            <person name="Van de Peer Y."/>
            <person name="Rouze P."/>
            <person name="Ellis J.G."/>
            <person name="Dodds P.N."/>
            <person name="Schein J.E."/>
            <person name="Zhong S."/>
            <person name="Hamelin R.C."/>
            <person name="Grigoriev I.V."/>
            <person name="Szabo L.J."/>
            <person name="Martin F."/>
        </authorList>
    </citation>
    <scope>NUCLEOTIDE SEQUENCE [LARGE SCALE GENOMIC DNA]</scope>
    <source>
        <strain evidence="3">98AG31 / pathotype 3-4-7</strain>
    </source>
</reference>
<evidence type="ECO:0000313" key="3">
    <source>
        <dbReference type="Proteomes" id="UP000001072"/>
    </source>
</evidence>
<dbReference type="InParanoid" id="F4RM64"/>
<sequence length="483" mass="53739">MGCTDTQKPRQKTLNSSNTILQHQPPITISMQALFTLANHHSASPWFTQQGRRMILVERISVGFFADNMTTSEDHHSKAYISNVQNPANSFFLVLALNLSSFNHSPIYSFNMSKISGIYHGRRVLSRVSSRIPHRSGRPSSIPVTRMIEPSRNYTETSNKRQAKHAKTTFQNTDSHSISNSLSDPVKWSAFKNELNATMDSTDFSDALSDLSSTETFSKHRSIMLESPPAGIYLFQAVWCHGVTYVDFTPMTNLFAAVPPNKRNRIEDDGGQMFSIHPSNSKPGINPLRKPVLHSKTDNNCSRRPVLLALECGSQVKEQPYERQRSILDRPEINLPAGFFWPATDSSYGSSNSHSLSSSPVFRGIDDSIDPALKILTPSFSPTSATPPTENTHSILSSPVFWSVDDFINPALKTPTASTSPTSATPPNDNPAQPSTSSFGHSYKNTSDHYSSKCSCHQIMEGLLEEIHIHFERLTKVLVHFKN</sequence>
<gene>
    <name evidence="2" type="ORF">MELLADRAFT_86540</name>
</gene>
<name>F4RM64_MELLP</name>
<evidence type="ECO:0000313" key="2">
    <source>
        <dbReference type="EMBL" id="EGG06368.1"/>
    </source>
</evidence>
<keyword evidence="3" id="KW-1185">Reference proteome</keyword>
<protein>
    <submittedName>
        <fullName evidence="2">Uncharacterized protein</fullName>
    </submittedName>
</protein>
<dbReference type="HOGENOM" id="CLU_041453_0_0_1"/>
<dbReference type="GeneID" id="18934222"/>
<feature type="compositionally biased region" description="Low complexity" evidence="1">
    <location>
        <begin position="414"/>
        <end position="432"/>
    </location>
</feature>
<organism evidence="3">
    <name type="scientific">Melampsora larici-populina (strain 98AG31 / pathotype 3-4-7)</name>
    <name type="common">Poplar leaf rust fungus</name>
    <dbReference type="NCBI Taxonomy" id="747676"/>
    <lineage>
        <taxon>Eukaryota</taxon>
        <taxon>Fungi</taxon>
        <taxon>Dikarya</taxon>
        <taxon>Basidiomycota</taxon>
        <taxon>Pucciniomycotina</taxon>
        <taxon>Pucciniomycetes</taxon>
        <taxon>Pucciniales</taxon>
        <taxon>Melampsoraceae</taxon>
        <taxon>Melampsora</taxon>
    </lineage>
</organism>
<feature type="compositionally biased region" description="Polar residues" evidence="1">
    <location>
        <begin position="433"/>
        <end position="444"/>
    </location>
</feature>
<dbReference type="VEuPathDB" id="FungiDB:MELLADRAFT_86540"/>